<feature type="transmembrane region" description="Helical" evidence="6">
    <location>
        <begin position="143"/>
        <end position="163"/>
    </location>
</feature>
<dbReference type="Pfam" id="PF07690">
    <property type="entry name" value="MFS_1"/>
    <property type="match status" value="1"/>
</dbReference>
<gene>
    <name evidence="8" type="ORF">C8P63_101221</name>
</gene>
<evidence type="ECO:0000256" key="3">
    <source>
        <dbReference type="ARBA" id="ARBA00022692"/>
    </source>
</evidence>
<feature type="transmembrane region" description="Helical" evidence="6">
    <location>
        <begin position="308"/>
        <end position="328"/>
    </location>
</feature>
<name>A0A2T6C9K0_9BACL</name>
<dbReference type="SUPFAM" id="SSF103473">
    <property type="entry name" value="MFS general substrate transporter"/>
    <property type="match status" value="1"/>
</dbReference>
<feature type="transmembrane region" description="Helical" evidence="6">
    <location>
        <begin position="12"/>
        <end position="32"/>
    </location>
</feature>
<feature type="transmembrane region" description="Helical" evidence="6">
    <location>
        <begin position="340"/>
        <end position="364"/>
    </location>
</feature>
<comment type="subcellular location">
    <subcellularLocation>
        <location evidence="1">Cell membrane</location>
        <topology evidence="1">Multi-pass membrane protein</topology>
    </subcellularLocation>
</comment>
<evidence type="ECO:0000256" key="4">
    <source>
        <dbReference type="ARBA" id="ARBA00022989"/>
    </source>
</evidence>
<dbReference type="InterPro" id="IPR020846">
    <property type="entry name" value="MFS_dom"/>
</dbReference>
<reference evidence="8 9" key="1">
    <citation type="submission" date="2018-04" db="EMBL/GenBank/DDBJ databases">
        <title>Genomic Encyclopedia of Archaeal and Bacterial Type Strains, Phase II (KMG-II): from individual species to whole genera.</title>
        <authorList>
            <person name="Goeker M."/>
        </authorList>
    </citation>
    <scope>NUCLEOTIDE SEQUENCE [LARGE SCALE GENOMIC DNA]</scope>
    <source>
        <strain evidence="8 9">DSM 45787</strain>
    </source>
</reference>
<feature type="transmembrane region" description="Helical" evidence="6">
    <location>
        <begin position="284"/>
        <end position="302"/>
    </location>
</feature>
<dbReference type="GO" id="GO:0005886">
    <property type="term" value="C:plasma membrane"/>
    <property type="evidence" value="ECO:0007669"/>
    <property type="project" value="UniProtKB-SubCell"/>
</dbReference>
<dbReference type="GO" id="GO:0022857">
    <property type="term" value="F:transmembrane transporter activity"/>
    <property type="evidence" value="ECO:0007669"/>
    <property type="project" value="InterPro"/>
</dbReference>
<evidence type="ECO:0000259" key="7">
    <source>
        <dbReference type="PROSITE" id="PS50850"/>
    </source>
</evidence>
<protein>
    <submittedName>
        <fullName evidence="8">Sugar phosphate permease</fullName>
    </submittedName>
</protein>
<feature type="transmembrane region" description="Helical" evidence="6">
    <location>
        <begin position="47"/>
        <end position="67"/>
    </location>
</feature>
<evidence type="ECO:0000313" key="8">
    <source>
        <dbReference type="EMBL" id="PTX64999.1"/>
    </source>
</evidence>
<dbReference type="PROSITE" id="PS50850">
    <property type="entry name" value="MFS"/>
    <property type="match status" value="1"/>
</dbReference>
<keyword evidence="2" id="KW-0813">Transport</keyword>
<dbReference type="InterPro" id="IPR011701">
    <property type="entry name" value="MFS"/>
</dbReference>
<evidence type="ECO:0000256" key="2">
    <source>
        <dbReference type="ARBA" id="ARBA00022448"/>
    </source>
</evidence>
<dbReference type="PANTHER" id="PTHR23527">
    <property type="entry name" value="BLL3282 PROTEIN"/>
    <property type="match status" value="1"/>
</dbReference>
<dbReference type="PANTHER" id="PTHR23527:SF1">
    <property type="entry name" value="BLL3282 PROTEIN"/>
    <property type="match status" value="1"/>
</dbReference>
<dbReference type="InterPro" id="IPR052952">
    <property type="entry name" value="MFS-Transporter"/>
</dbReference>
<feature type="transmembrane region" description="Helical" evidence="6">
    <location>
        <begin position="370"/>
        <end position="387"/>
    </location>
</feature>
<keyword evidence="9" id="KW-1185">Reference proteome</keyword>
<comment type="caution">
    <text evidence="8">The sequence shown here is derived from an EMBL/GenBank/DDBJ whole genome shotgun (WGS) entry which is preliminary data.</text>
</comment>
<dbReference type="Gene3D" id="1.20.1250.20">
    <property type="entry name" value="MFS general substrate transporter like domains"/>
    <property type="match status" value="2"/>
</dbReference>
<accession>A0A2T6C9K0</accession>
<evidence type="ECO:0000256" key="6">
    <source>
        <dbReference type="SAM" id="Phobius"/>
    </source>
</evidence>
<evidence type="ECO:0000313" key="9">
    <source>
        <dbReference type="Proteomes" id="UP000244240"/>
    </source>
</evidence>
<dbReference type="EMBL" id="QBKR01000001">
    <property type="protein sequence ID" value="PTX64999.1"/>
    <property type="molecule type" value="Genomic_DNA"/>
</dbReference>
<dbReference type="RefSeq" id="WP_170109422.1">
    <property type="nucleotide sequence ID" value="NZ_QBKR01000001.1"/>
</dbReference>
<keyword evidence="5 6" id="KW-0472">Membrane</keyword>
<keyword evidence="4 6" id="KW-1133">Transmembrane helix</keyword>
<dbReference type="Proteomes" id="UP000244240">
    <property type="component" value="Unassembled WGS sequence"/>
</dbReference>
<dbReference type="InterPro" id="IPR036259">
    <property type="entry name" value="MFS_trans_sf"/>
</dbReference>
<evidence type="ECO:0000256" key="5">
    <source>
        <dbReference type="ARBA" id="ARBA00023136"/>
    </source>
</evidence>
<feature type="transmembrane region" description="Helical" evidence="6">
    <location>
        <begin position="169"/>
        <end position="188"/>
    </location>
</feature>
<keyword evidence="3 6" id="KW-0812">Transmembrane</keyword>
<organism evidence="8 9">
    <name type="scientific">Melghirimyces profundicolus</name>
    <dbReference type="NCBI Taxonomy" id="1242148"/>
    <lineage>
        <taxon>Bacteria</taxon>
        <taxon>Bacillati</taxon>
        <taxon>Bacillota</taxon>
        <taxon>Bacilli</taxon>
        <taxon>Bacillales</taxon>
        <taxon>Thermoactinomycetaceae</taxon>
        <taxon>Melghirimyces</taxon>
    </lineage>
</organism>
<feature type="domain" description="Major facilitator superfamily (MFS) profile" evidence="7">
    <location>
        <begin position="1"/>
        <end position="409"/>
    </location>
</feature>
<dbReference type="AlphaFoldDB" id="A0A2T6C9K0"/>
<sequence>MKNSWENPHRWGMLGLATAVQTGATLVTYGVGPLSAVWQQEFGWTRLQAGLLMSAVQLGPLLSMIWVGRMLDRDGERGWVGGGAVLLGLSVLTTMWGTGFSAFLLCLALTGLLYGTAQPGGSRAVARWFGDRERGLAMGIRQTGIPLGGALAGLALPFFSRVYGWEAGVGFQASVSILCGLAFLIFYREPSVCNPPKQSIPPLGESFRAVLGAPSLVPVLVSGIALVSLQMVLVTHWVSYVSERAGCSLEEGGRLLSLLLVSGAAGRVLLPWVSDRTDKGRQPFLLLCLAACGAGVWVIPFLSWQGGWIFLSLWIGFFGLGWYSLFLVQVAEAVEDQTVGFAVGFALTVNQIGIILAPVLFGWLADTSSYGVAWGAVGAGLTGAGFFQGRECFRSFSSSGGRKKEGRLL</sequence>
<feature type="transmembrane region" description="Helical" evidence="6">
    <location>
        <begin position="79"/>
        <end position="96"/>
    </location>
</feature>
<proteinExistence type="predicted"/>
<feature type="transmembrane region" description="Helical" evidence="6">
    <location>
        <begin position="209"/>
        <end position="233"/>
    </location>
</feature>
<evidence type="ECO:0000256" key="1">
    <source>
        <dbReference type="ARBA" id="ARBA00004651"/>
    </source>
</evidence>